<name>A0A6L3ZG66_9FLAO</name>
<dbReference type="EMBL" id="WBVQ01000002">
    <property type="protein sequence ID" value="KAB2815939.1"/>
    <property type="molecule type" value="Genomic_DNA"/>
</dbReference>
<evidence type="ECO:0000259" key="1">
    <source>
        <dbReference type="Pfam" id="PF10263"/>
    </source>
</evidence>
<protein>
    <submittedName>
        <fullName evidence="2">SprT domain-containing protein</fullName>
    </submittedName>
</protein>
<comment type="caution">
    <text evidence="2">The sequence shown here is derived from an EMBL/GenBank/DDBJ whole genome shotgun (WGS) entry which is preliminary data.</text>
</comment>
<feature type="domain" description="SprT-like" evidence="1">
    <location>
        <begin position="36"/>
        <end position="71"/>
    </location>
</feature>
<dbReference type="GO" id="GO:0006950">
    <property type="term" value="P:response to stress"/>
    <property type="evidence" value="ECO:0007669"/>
    <property type="project" value="UniProtKB-ARBA"/>
</dbReference>
<evidence type="ECO:0000313" key="3">
    <source>
        <dbReference type="Proteomes" id="UP000484164"/>
    </source>
</evidence>
<dbReference type="InterPro" id="IPR006640">
    <property type="entry name" value="SprT-like_domain"/>
</dbReference>
<dbReference type="OrthoDB" id="267364at2"/>
<gene>
    <name evidence="2" type="ORF">F8C82_09590</name>
</gene>
<accession>A0A6L3ZG66</accession>
<keyword evidence="3" id="KW-1185">Reference proteome</keyword>
<sequence length="178" mass="20460">MRPRKTKLGDFRPNLRGGPHQLTVNGDLPPSHFLLTLVHEIAHMKTHETFGLKVNPHGKEWQNTFAKCMEPIMEAKIYAPEIEAEVRRYLSKPKASCSADTRLLRALRAENEHSSPLLTLEEIEEGALFVLPGRKPMKRGKKRRTRYLCEELDSGRTFAVHPLAEVQLLKLKDERDFL</sequence>
<dbReference type="AlphaFoldDB" id="A0A6L3ZG66"/>
<proteinExistence type="predicted"/>
<dbReference type="RefSeq" id="WP_151693368.1">
    <property type="nucleotide sequence ID" value="NZ_BMGX01000001.1"/>
</dbReference>
<reference evidence="2 3" key="1">
    <citation type="submission" date="2019-10" db="EMBL/GenBank/DDBJ databases">
        <title>Genome sequence of Phaeocystidibacter marisrubri JCM30614 (type strain).</title>
        <authorList>
            <person name="Bowman J.P."/>
        </authorList>
    </citation>
    <scope>NUCLEOTIDE SEQUENCE [LARGE SCALE GENOMIC DNA]</scope>
    <source>
        <strain evidence="2 3">JCM 30614</strain>
    </source>
</reference>
<organism evidence="2 3">
    <name type="scientific">Phaeocystidibacter marisrubri</name>
    <dbReference type="NCBI Taxonomy" id="1577780"/>
    <lineage>
        <taxon>Bacteria</taxon>
        <taxon>Pseudomonadati</taxon>
        <taxon>Bacteroidota</taxon>
        <taxon>Flavobacteriia</taxon>
        <taxon>Flavobacteriales</taxon>
        <taxon>Phaeocystidibacteraceae</taxon>
        <taxon>Phaeocystidibacter</taxon>
    </lineage>
</organism>
<dbReference type="Proteomes" id="UP000484164">
    <property type="component" value="Unassembled WGS sequence"/>
</dbReference>
<dbReference type="Pfam" id="PF10263">
    <property type="entry name" value="SprT-like"/>
    <property type="match status" value="1"/>
</dbReference>
<evidence type="ECO:0000313" key="2">
    <source>
        <dbReference type="EMBL" id="KAB2815939.1"/>
    </source>
</evidence>